<name>A0ABV6R2K7_9CAUL</name>
<dbReference type="InterPro" id="IPR049311">
    <property type="entry name" value="GIY_YIG_cat"/>
</dbReference>
<evidence type="ECO:0000259" key="1">
    <source>
        <dbReference type="Pfam" id="PF20815"/>
    </source>
</evidence>
<comment type="caution">
    <text evidence="2">The sequence shown here is derived from an EMBL/GenBank/DDBJ whole genome shotgun (WGS) entry which is preliminary data.</text>
</comment>
<feature type="domain" description="GIY-YIG catalytic" evidence="1">
    <location>
        <begin position="31"/>
        <end position="165"/>
    </location>
</feature>
<proteinExistence type="predicted"/>
<dbReference type="EMBL" id="JBHLSW010000005">
    <property type="protein sequence ID" value="MFC0633855.1"/>
    <property type="molecule type" value="Genomic_DNA"/>
</dbReference>
<sequence>MQTLFDAWSDFRFIPAADFADDARAVPDHEGLYLLCFSESSGLPARAREVAGRHSEQPEERSVVYIGCSNSNIRARLDCHLLNTAWVSCFRKTTGLLMRDALGLQPRSGADGGRNWAFGYEGEAILTDWMLSDALIGFRISDDPLGEERELIQRVDPILNIEGRRRTAEGRRLISLLQTARAPRIKRRPNRVGLRSLSGEC</sequence>
<protein>
    <submittedName>
        <fullName evidence="2">GIY-YIG nuclease family protein</fullName>
    </submittedName>
</protein>
<evidence type="ECO:0000313" key="3">
    <source>
        <dbReference type="Proteomes" id="UP001589906"/>
    </source>
</evidence>
<dbReference type="RefSeq" id="WP_376835823.1">
    <property type="nucleotide sequence ID" value="NZ_JBHLSW010000005.1"/>
</dbReference>
<keyword evidence="3" id="KW-1185">Reference proteome</keyword>
<gene>
    <name evidence="2" type="ORF">ACFFGE_08175</name>
</gene>
<reference evidence="2 3" key="1">
    <citation type="submission" date="2024-09" db="EMBL/GenBank/DDBJ databases">
        <authorList>
            <person name="Sun Q."/>
            <person name="Mori K."/>
        </authorList>
    </citation>
    <scope>NUCLEOTIDE SEQUENCE [LARGE SCALE GENOMIC DNA]</scope>
    <source>
        <strain evidence="2 3">NCAIM B.02621</strain>
    </source>
</reference>
<evidence type="ECO:0000313" key="2">
    <source>
        <dbReference type="EMBL" id="MFC0633855.1"/>
    </source>
</evidence>
<organism evidence="2 3">
    <name type="scientific">Brevundimonas balnearis</name>
    <dbReference type="NCBI Taxonomy" id="1572858"/>
    <lineage>
        <taxon>Bacteria</taxon>
        <taxon>Pseudomonadati</taxon>
        <taxon>Pseudomonadota</taxon>
        <taxon>Alphaproteobacteria</taxon>
        <taxon>Caulobacterales</taxon>
        <taxon>Caulobacteraceae</taxon>
        <taxon>Brevundimonas</taxon>
    </lineage>
</organism>
<accession>A0ABV6R2K7</accession>
<dbReference type="Proteomes" id="UP001589906">
    <property type="component" value="Unassembled WGS sequence"/>
</dbReference>
<dbReference type="Pfam" id="PF20815">
    <property type="entry name" value="GIY_YIG_2"/>
    <property type="match status" value="1"/>
</dbReference>